<proteinExistence type="predicted"/>
<evidence type="ECO:0000256" key="1">
    <source>
        <dbReference type="SAM" id="Phobius"/>
    </source>
</evidence>
<feature type="transmembrane region" description="Helical" evidence="1">
    <location>
        <begin position="113"/>
        <end position="131"/>
    </location>
</feature>
<feature type="transmembrane region" description="Helical" evidence="1">
    <location>
        <begin position="367"/>
        <end position="388"/>
    </location>
</feature>
<accession>A0A1X1D8D8</accession>
<dbReference type="STRING" id="1076551.HA48_12060"/>
<dbReference type="Pfam" id="PF19863">
    <property type="entry name" value="DUF6337"/>
    <property type="match status" value="1"/>
</dbReference>
<dbReference type="AlphaFoldDB" id="A0A1X1D8D8"/>
<comment type="caution">
    <text evidence="2">The sequence shown here is derived from an EMBL/GenBank/DDBJ whole genome shotgun (WGS) entry which is preliminary data.</text>
</comment>
<keyword evidence="3" id="KW-1185">Reference proteome</keyword>
<dbReference type="InterPro" id="IPR045918">
    <property type="entry name" value="DUF6337"/>
</dbReference>
<evidence type="ECO:0000313" key="2">
    <source>
        <dbReference type="EMBL" id="ORM72959.1"/>
    </source>
</evidence>
<feature type="transmembrane region" description="Helical" evidence="1">
    <location>
        <begin position="303"/>
        <end position="328"/>
    </location>
</feature>
<reference evidence="2 3" key="1">
    <citation type="journal article" date="2017" name="Antonie Van Leeuwenhoek">
        <title>Phylogenomic resolution of the bacterial genus Pantoea and its relationship with Erwinia and Tatumella.</title>
        <authorList>
            <person name="Palmer M."/>
            <person name="Steenkamp E.T."/>
            <person name="Coetzee M.P."/>
            <person name="Chan W.Y."/>
            <person name="van Zyl E."/>
            <person name="De Maayer P."/>
            <person name="Coutinho T.A."/>
            <person name="Blom J."/>
            <person name="Smits T.H."/>
            <person name="Duffy B."/>
            <person name="Venter S.N."/>
        </authorList>
    </citation>
    <scope>NUCLEOTIDE SEQUENCE [LARGE SCALE GENOMIC DNA]</scope>
    <source>
        <strain evidence="2 3">LMG 26277</strain>
    </source>
</reference>
<evidence type="ECO:0000313" key="3">
    <source>
        <dbReference type="Proteomes" id="UP000193104"/>
    </source>
</evidence>
<organism evidence="2 3">
    <name type="scientific">Pantoea wallisii</name>
    <dbReference type="NCBI Taxonomy" id="1076551"/>
    <lineage>
        <taxon>Bacteria</taxon>
        <taxon>Pseudomonadati</taxon>
        <taxon>Pseudomonadota</taxon>
        <taxon>Gammaproteobacteria</taxon>
        <taxon>Enterobacterales</taxon>
        <taxon>Erwiniaceae</taxon>
        <taxon>Pantoea</taxon>
    </lineage>
</organism>
<gene>
    <name evidence="2" type="ORF">HA48_12060</name>
</gene>
<keyword evidence="1" id="KW-1133">Transmembrane helix</keyword>
<sequence>MITYSGVFLIILSHWFLGPVLGFINIDESVYLYLVSFIVISIISSVVSYILYPRLQFKENSNNGKDTFYNDKENRVVVLFGFLIACVCIFYVAKSWLTLGSLVSEEFEGLLTYGIAGHSFALLVATLPFLFKAFRKNKNILVLLLVLLVYFLLFMKQVKYWVMIPLVWMIWYSIRTGFFKVNIFKTIFLCIFVALTLFVLFFLVYFMKVVLSSQGSDVDYSRLVYDITIHFFGYLFSGVLTFSSYIEQGMFSSLKINDVWGLFSGPLNVINVLTSNDLLSLNITRPFVTLNPGTSTVGNVPTLWGTMLIAGGYIGFVIYFFIMLFMYFLQWCSDYSKLALINYTFLSSFLFFSWFDYYYYLLMPFEVAVFICMLYIIFEVKFFNAIVFRAPEGKSVI</sequence>
<feature type="transmembrane region" description="Helical" evidence="1">
    <location>
        <begin position="32"/>
        <end position="55"/>
    </location>
</feature>
<feature type="transmembrane region" description="Helical" evidence="1">
    <location>
        <begin position="186"/>
        <end position="207"/>
    </location>
</feature>
<evidence type="ECO:0008006" key="4">
    <source>
        <dbReference type="Google" id="ProtNLM"/>
    </source>
</evidence>
<feature type="transmembrane region" description="Helical" evidence="1">
    <location>
        <begin position="340"/>
        <end position="361"/>
    </location>
</feature>
<keyword evidence="1" id="KW-0472">Membrane</keyword>
<feature type="transmembrane region" description="Helical" evidence="1">
    <location>
        <begin position="259"/>
        <end position="283"/>
    </location>
</feature>
<keyword evidence="1" id="KW-0812">Transmembrane</keyword>
<dbReference type="Proteomes" id="UP000193104">
    <property type="component" value="Unassembled WGS sequence"/>
</dbReference>
<feature type="transmembrane region" description="Helical" evidence="1">
    <location>
        <begin position="227"/>
        <end position="247"/>
    </location>
</feature>
<feature type="transmembrane region" description="Helical" evidence="1">
    <location>
        <begin position="76"/>
        <end position="93"/>
    </location>
</feature>
<feature type="transmembrane region" description="Helical" evidence="1">
    <location>
        <begin position="138"/>
        <end position="154"/>
    </location>
</feature>
<name>A0A1X1D8D8_9GAMM</name>
<feature type="transmembrane region" description="Helical" evidence="1">
    <location>
        <begin position="160"/>
        <end position="179"/>
    </location>
</feature>
<protein>
    <recommendedName>
        <fullName evidence="4">Oligosaccharide repeat unit polymerase</fullName>
    </recommendedName>
</protein>
<dbReference type="EMBL" id="MLFS01000031">
    <property type="protein sequence ID" value="ORM72959.1"/>
    <property type="molecule type" value="Genomic_DNA"/>
</dbReference>